<organism evidence="1">
    <name type="scientific">Timema monikensis</name>
    <dbReference type="NCBI Taxonomy" id="170555"/>
    <lineage>
        <taxon>Eukaryota</taxon>
        <taxon>Metazoa</taxon>
        <taxon>Ecdysozoa</taxon>
        <taxon>Arthropoda</taxon>
        <taxon>Hexapoda</taxon>
        <taxon>Insecta</taxon>
        <taxon>Pterygota</taxon>
        <taxon>Neoptera</taxon>
        <taxon>Polyneoptera</taxon>
        <taxon>Phasmatodea</taxon>
        <taxon>Timematodea</taxon>
        <taxon>Timematoidea</taxon>
        <taxon>Timematidae</taxon>
        <taxon>Timema</taxon>
    </lineage>
</organism>
<proteinExistence type="predicted"/>
<name>A0A7R9HQQ0_9NEOP</name>
<evidence type="ECO:0000313" key="1">
    <source>
        <dbReference type="EMBL" id="CAD7429044.1"/>
    </source>
</evidence>
<protein>
    <submittedName>
        <fullName evidence="1">Uncharacterized protein</fullName>
    </submittedName>
</protein>
<gene>
    <name evidence="1" type="ORF">TMSB3V08_LOCUS5830</name>
</gene>
<dbReference type="AlphaFoldDB" id="A0A7R9HQQ0"/>
<reference evidence="1" key="1">
    <citation type="submission" date="2020-11" db="EMBL/GenBank/DDBJ databases">
        <authorList>
            <person name="Tran Van P."/>
        </authorList>
    </citation>
    <scope>NUCLEOTIDE SEQUENCE</scope>
</reference>
<accession>A0A7R9HQQ0</accession>
<dbReference type="EMBL" id="OB793943">
    <property type="protein sequence ID" value="CAD7429044.1"/>
    <property type="molecule type" value="Genomic_DNA"/>
</dbReference>
<sequence length="139" mass="15832">MGHGLINNASNHCVSQLVDHFFPWFEALFDQFYCRSQSVGAVLYPIYDRRGSNRQLGSTTKVQTAEDGEIEWTGLVTTVIARSPRKSPKFSKRESEWSEVVEDMAALWRPIAHAQSDYLSYPRSSRTMTTGWVSGFCFL</sequence>